<dbReference type="SMART" id="SM00448">
    <property type="entry name" value="REC"/>
    <property type="match status" value="1"/>
</dbReference>
<dbReference type="InterPro" id="IPR011006">
    <property type="entry name" value="CheY-like_superfamily"/>
</dbReference>
<gene>
    <name evidence="5" type="ORF">SAMN04490243_2007</name>
</gene>
<dbReference type="InterPro" id="IPR000792">
    <property type="entry name" value="Tscrpt_reg_LuxR_C"/>
</dbReference>
<dbReference type="EMBL" id="FOYQ01000002">
    <property type="protein sequence ID" value="SFR47999.1"/>
    <property type="molecule type" value="Genomic_DNA"/>
</dbReference>
<dbReference type="InterPro" id="IPR039420">
    <property type="entry name" value="WalR-like"/>
</dbReference>
<comment type="caution">
    <text evidence="2">Lacks conserved residue(s) required for the propagation of feature annotation.</text>
</comment>
<evidence type="ECO:0000259" key="3">
    <source>
        <dbReference type="PROSITE" id="PS50043"/>
    </source>
</evidence>
<organism evidence="5 6">
    <name type="scientific">Robiginitalea myxolifaciens</name>
    <dbReference type="NCBI Taxonomy" id="400055"/>
    <lineage>
        <taxon>Bacteria</taxon>
        <taxon>Pseudomonadati</taxon>
        <taxon>Bacteroidota</taxon>
        <taxon>Flavobacteriia</taxon>
        <taxon>Flavobacteriales</taxon>
        <taxon>Flavobacteriaceae</taxon>
        <taxon>Robiginitalea</taxon>
    </lineage>
</organism>
<dbReference type="GO" id="GO:0006355">
    <property type="term" value="P:regulation of DNA-templated transcription"/>
    <property type="evidence" value="ECO:0007669"/>
    <property type="project" value="InterPro"/>
</dbReference>
<evidence type="ECO:0000259" key="4">
    <source>
        <dbReference type="PROSITE" id="PS50110"/>
    </source>
</evidence>
<dbReference type="PRINTS" id="PR00038">
    <property type="entry name" value="HTHLUXR"/>
</dbReference>
<accession>A0A1I6H0N3</accession>
<dbReference type="CDD" id="cd06170">
    <property type="entry name" value="LuxR_C_like"/>
    <property type="match status" value="1"/>
</dbReference>
<dbReference type="SUPFAM" id="SSF52172">
    <property type="entry name" value="CheY-like"/>
    <property type="match status" value="1"/>
</dbReference>
<dbReference type="SMART" id="SM00421">
    <property type="entry name" value="HTH_LUXR"/>
    <property type="match status" value="1"/>
</dbReference>
<dbReference type="GO" id="GO:0003677">
    <property type="term" value="F:DNA binding"/>
    <property type="evidence" value="ECO:0007669"/>
    <property type="project" value="UniProtKB-KW"/>
</dbReference>
<reference evidence="5 6" key="1">
    <citation type="submission" date="2016-10" db="EMBL/GenBank/DDBJ databases">
        <authorList>
            <person name="de Groot N.N."/>
        </authorList>
    </citation>
    <scope>NUCLEOTIDE SEQUENCE [LARGE SCALE GENOMIC DNA]</scope>
    <source>
        <strain evidence="5 6">DSM 21019</strain>
    </source>
</reference>
<dbReference type="Proteomes" id="UP000199534">
    <property type="component" value="Unassembled WGS sequence"/>
</dbReference>
<sequence>MNTSTLKVMVIDSDPRMLEAYPYYFHTYRDYELCGLYSSASEALKDFNSMRPDIVISEMRLPEESGISILQAIRKMDASAQVIMVSEENEFEKIKEAFKYGAVGYLTKPISKDRLLNALDAIKYEGAAISSDIARKVIDMFRRKSYERFSERENEIVEYLCQGATYKMIAEKLFVSPSTVNFHIQNIYLKLDVNSKAEALNKLQELDLAS</sequence>
<keyword evidence="6" id="KW-1185">Reference proteome</keyword>
<dbReference type="PROSITE" id="PS00622">
    <property type="entry name" value="HTH_LUXR_1"/>
    <property type="match status" value="1"/>
</dbReference>
<dbReference type="Pfam" id="PF00196">
    <property type="entry name" value="GerE"/>
    <property type="match status" value="1"/>
</dbReference>
<evidence type="ECO:0000313" key="6">
    <source>
        <dbReference type="Proteomes" id="UP000199534"/>
    </source>
</evidence>
<dbReference type="InterPro" id="IPR001789">
    <property type="entry name" value="Sig_transdc_resp-reg_receiver"/>
</dbReference>
<dbReference type="SUPFAM" id="SSF46894">
    <property type="entry name" value="C-terminal effector domain of the bipartite response regulators"/>
    <property type="match status" value="1"/>
</dbReference>
<evidence type="ECO:0000256" key="2">
    <source>
        <dbReference type="PROSITE-ProRule" id="PRU00169"/>
    </source>
</evidence>
<dbReference type="GO" id="GO:0000160">
    <property type="term" value="P:phosphorelay signal transduction system"/>
    <property type="evidence" value="ECO:0007669"/>
    <property type="project" value="InterPro"/>
</dbReference>
<dbReference type="RefSeq" id="WP_177218293.1">
    <property type="nucleotide sequence ID" value="NZ_FOYQ01000002.1"/>
</dbReference>
<dbReference type="PROSITE" id="PS50043">
    <property type="entry name" value="HTH_LUXR_2"/>
    <property type="match status" value="1"/>
</dbReference>
<evidence type="ECO:0000256" key="1">
    <source>
        <dbReference type="ARBA" id="ARBA00023125"/>
    </source>
</evidence>
<dbReference type="PROSITE" id="PS50110">
    <property type="entry name" value="RESPONSE_REGULATORY"/>
    <property type="match status" value="1"/>
</dbReference>
<protein>
    <submittedName>
        <fullName evidence="5">DNA-binding response regulator, NarL/FixJ family, contains REC and HTH domains</fullName>
    </submittedName>
</protein>
<name>A0A1I6H0N3_9FLAO</name>
<keyword evidence="1 5" id="KW-0238">DNA-binding</keyword>
<dbReference type="AlphaFoldDB" id="A0A1I6H0N3"/>
<proteinExistence type="predicted"/>
<dbReference type="Pfam" id="PF00072">
    <property type="entry name" value="Response_reg"/>
    <property type="match status" value="1"/>
</dbReference>
<dbReference type="Gene3D" id="1.10.10.10">
    <property type="entry name" value="Winged helix-like DNA-binding domain superfamily/Winged helix DNA-binding domain"/>
    <property type="match status" value="1"/>
</dbReference>
<feature type="domain" description="Response regulatory" evidence="4">
    <location>
        <begin position="7"/>
        <end position="123"/>
    </location>
</feature>
<feature type="domain" description="HTH luxR-type" evidence="3">
    <location>
        <begin position="142"/>
        <end position="207"/>
    </location>
</feature>
<dbReference type="STRING" id="400055.SAMN04490243_2007"/>
<evidence type="ECO:0000313" key="5">
    <source>
        <dbReference type="EMBL" id="SFR47999.1"/>
    </source>
</evidence>
<dbReference type="PANTHER" id="PTHR43214">
    <property type="entry name" value="TWO-COMPONENT RESPONSE REGULATOR"/>
    <property type="match status" value="1"/>
</dbReference>
<dbReference type="InterPro" id="IPR036388">
    <property type="entry name" value="WH-like_DNA-bd_sf"/>
</dbReference>
<dbReference type="Gene3D" id="3.40.50.2300">
    <property type="match status" value="1"/>
</dbReference>
<dbReference type="InterPro" id="IPR016032">
    <property type="entry name" value="Sig_transdc_resp-reg_C-effctor"/>
</dbReference>